<accession>A0A2Z4JDJ2</accession>
<evidence type="ECO:0000313" key="4">
    <source>
        <dbReference type="Proteomes" id="UP000249616"/>
    </source>
</evidence>
<keyword evidence="4" id="KW-1185">Reference proteome</keyword>
<evidence type="ECO:0000256" key="2">
    <source>
        <dbReference type="SAM" id="SignalP"/>
    </source>
</evidence>
<dbReference type="PROSITE" id="PS51257">
    <property type="entry name" value="PROKAR_LIPOPROTEIN"/>
    <property type="match status" value="1"/>
</dbReference>
<feature type="compositionally biased region" description="Low complexity" evidence="1">
    <location>
        <begin position="36"/>
        <end position="49"/>
    </location>
</feature>
<name>A0A2Z4JDJ2_9ACTN</name>
<reference evidence="4" key="1">
    <citation type="submission" date="2018-06" db="EMBL/GenBank/DDBJ databases">
        <authorList>
            <person name="Li K."/>
        </authorList>
    </citation>
    <scope>NUCLEOTIDE SEQUENCE [LARGE SCALE GENOMIC DNA]</scope>
    <source>
        <strain evidence="4">ZFG47</strain>
        <plasmid evidence="4">unnamed1</plasmid>
    </source>
</reference>
<geneLocation type="plasmid" evidence="3 4">
    <name>unnamed1</name>
</geneLocation>
<feature type="compositionally biased region" description="Low complexity" evidence="1">
    <location>
        <begin position="56"/>
        <end position="73"/>
    </location>
</feature>
<evidence type="ECO:0000256" key="1">
    <source>
        <dbReference type="SAM" id="MobiDB-lite"/>
    </source>
</evidence>
<feature type="signal peptide" evidence="2">
    <location>
        <begin position="1"/>
        <end position="27"/>
    </location>
</feature>
<feature type="chain" id="PRO_5016446764" description="Secreted protein" evidence="2">
    <location>
        <begin position="28"/>
        <end position="197"/>
    </location>
</feature>
<gene>
    <name evidence="3" type="ORF">DN051_42050</name>
</gene>
<dbReference type="AlphaFoldDB" id="A0A2Z4JDJ2"/>
<dbReference type="KEGG" id="scad:DN051_42050"/>
<keyword evidence="3" id="KW-0614">Plasmid</keyword>
<feature type="region of interest" description="Disordered" evidence="1">
    <location>
        <begin position="150"/>
        <end position="170"/>
    </location>
</feature>
<evidence type="ECO:0008006" key="5">
    <source>
        <dbReference type="Google" id="ProtNLM"/>
    </source>
</evidence>
<dbReference type="EMBL" id="CP030074">
    <property type="protein sequence ID" value="AWW43189.1"/>
    <property type="molecule type" value="Genomic_DNA"/>
</dbReference>
<feature type="compositionally biased region" description="Gly residues" evidence="1">
    <location>
        <begin position="117"/>
        <end position="127"/>
    </location>
</feature>
<evidence type="ECO:0000313" key="3">
    <source>
        <dbReference type="EMBL" id="AWW43189.1"/>
    </source>
</evidence>
<dbReference type="RefSeq" id="WP_112443046.1">
    <property type="nucleotide sequence ID" value="NZ_CP030074.1"/>
</dbReference>
<feature type="compositionally biased region" description="Basic and acidic residues" evidence="1">
    <location>
        <begin position="106"/>
        <end position="115"/>
    </location>
</feature>
<feature type="region of interest" description="Disordered" evidence="1">
    <location>
        <begin position="30"/>
        <end position="131"/>
    </location>
</feature>
<dbReference type="Proteomes" id="UP000249616">
    <property type="component" value="Plasmid unnamed1"/>
</dbReference>
<organism evidence="3 4">
    <name type="scientific">Streptomyces cadmiisoli</name>
    <dbReference type="NCBI Taxonomy" id="2184053"/>
    <lineage>
        <taxon>Bacteria</taxon>
        <taxon>Bacillati</taxon>
        <taxon>Actinomycetota</taxon>
        <taxon>Actinomycetes</taxon>
        <taxon>Kitasatosporales</taxon>
        <taxon>Streptomycetaceae</taxon>
        <taxon>Streptomyces</taxon>
        <taxon>Streptomyces aurantiacus group</taxon>
    </lineage>
</organism>
<sequence length="197" mass="19795">MNSSVRAWRRGLATTAAVLLLGTGAVACGGDDKPAANESSAADAGSNDDGAGGANAGAADDTGDDGASGNSDGVKYAACMRENGVDVADPKPGEQPQVPEGVARSVLDKAEEKCGDAPGGQEAGSGGLADDPKLEELSLANQKCLRENGYEVPETKEGQGGAPKMPGEDPVLDRAMAACKATGDALKDYIERKMGQK</sequence>
<keyword evidence="2" id="KW-0732">Signal</keyword>
<protein>
    <recommendedName>
        <fullName evidence="5">Secreted protein</fullName>
    </recommendedName>
</protein>
<proteinExistence type="predicted"/>